<reference evidence="1" key="1">
    <citation type="submission" date="2018-06" db="EMBL/GenBank/DDBJ databases">
        <authorList>
            <person name="Zhirakovskaya E."/>
        </authorList>
    </citation>
    <scope>NUCLEOTIDE SEQUENCE</scope>
</reference>
<sequence>MNTEHEILKNLLLKEELELLDTLKQKLLSQKQFTKEVSAVLAAAINRAQKQNKEFEKALSLPIKNGVKRAFSESKQSIIDALLPIMGQLIRKTVTNSIRQFVTDINRTIELGFSSKALKWRWQAYKAGIPFAEIVFQKTIRYQVSELFVINRENGLLIAHVGANDMLKDNNAISAMLTVIQDFIGDSLRSEDSGLLSAEIDDNLILISTGPKAYLASVIKGSPTGRLKQKSQQLIENIHADFSEILVDEDKYQNIVEFDDYLRPHLITKSLLDNSEKINWLPWVVILILLVSGLSYWSYQRTQQFNAVVDIAKSTPGFFMQSVIRKNSGYEVTGLLDPIADISQLQTEHVKLQTRPFISLDHEIVQQRVLNILINYPTVKAVLQNNIVVVSGKISRENRQKLLQQLHNIIGINTVEDNLNIDNREEIKSFLQDNVIVNQIEYTLSANKLTLQGNIKFQDYQNFKSGFNAIFPDVIIDEENINIINSTDNLIAFINQTSINLSKYQQGDQTQKQQLQNVINSSHSLISRKGKIHVAIIGKSDCYGKDSDKYSLDRAKAIKQIFIQQGVNQNFLAPKIKPCVTFNNHPVQAKLTVAFKLE</sequence>
<evidence type="ECO:0008006" key="2">
    <source>
        <dbReference type="Google" id="ProtNLM"/>
    </source>
</evidence>
<organism evidence="1">
    <name type="scientific">hydrothermal vent metagenome</name>
    <dbReference type="NCBI Taxonomy" id="652676"/>
    <lineage>
        <taxon>unclassified sequences</taxon>
        <taxon>metagenomes</taxon>
        <taxon>ecological metagenomes</taxon>
    </lineage>
</organism>
<dbReference type="AlphaFoldDB" id="A0A3B0VRS9"/>
<dbReference type="InterPro" id="IPR036737">
    <property type="entry name" value="OmpA-like_sf"/>
</dbReference>
<gene>
    <name evidence="1" type="ORF">MNBD_GAMMA01-203</name>
</gene>
<dbReference type="EMBL" id="UOEW01000237">
    <property type="protein sequence ID" value="VAW39599.1"/>
    <property type="molecule type" value="Genomic_DNA"/>
</dbReference>
<evidence type="ECO:0000313" key="1">
    <source>
        <dbReference type="EMBL" id="VAW39599.1"/>
    </source>
</evidence>
<name>A0A3B0VRS9_9ZZZZ</name>
<proteinExistence type="predicted"/>
<dbReference type="SUPFAM" id="SSF103088">
    <property type="entry name" value="OmpA-like"/>
    <property type="match status" value="1"/>
</dbReference>
<accession>A0A3B0VRS9</accession>
<protein>
    <recommendedName>
        <fullName evidence="2">OmpA-like domain-containing protein</fullName>
    </recommendedName>
</protein>